<name>A0A251VLK4_HELAN</name>
<dbReference type="InParanoid" id="A0A251VLK4"/>
<dbReference type="InterPro" id="IPR003245">
    <property type="entry name" value="Phytocyanin_dom"/>
</dbReference>
<sequence length="181" mass="20190">MLKTRMMFHLMLSMIIEGVVMKAVIGEVYSVGDSQGWTILVDSSYSTWASSKSFRVGDTLLFHYNPTAHDVMQVNQHGFRSCNITTPWKTYKTGNDSFIIKAPGHYYFICSFPSHCEAGQKLDVRVLKMSYNLTTTPRANVSSLVPMSTTGSRSVATPATDPNHLLRSLSIVFAAIWVDLL</sequence>
<dbReference type="Pfam" id="PF02298">
    <property type="entry name" value="Cu_bind_like"/>
    <property type="match status" value="1"/>
</dbReference>
<dbReference type="STRING" id="4232.A0A251VLK4"/>
<dbReference type="Proteomes" id="UP000215914">
    <property type="component" value="Chromosome 1"/>
</dbReference>
<reference evidence="6 8" key="1">
    <citation type="journal article" date="2017" name="Nature">
        <title>The sunflower genome provides insights into oil metabolism, flowering and Asterid evolution.</title>
        <authorList>
            <person name="Badouin H."/>
            <person name="Gouzy J."/>
            <person name="Grassa C.J."/>
            <person name="Murat F."/>
            <person name="Staton S.E."/>
            <person name="Cottret L."/>
            <person name="Lelandais-Briere C."/>
            <person name="Owens G.L."/>
            <person name="Carrere S."/>
            <person name="Mayjonade B."/>
            <person name="Legrand L."/>
            <person name="Gill N."/>
            <person name="Kane N.C."/>
            <person name="Bowers J.E."/>
            <person name="Hubner S."/>
            <person name="Bellec A."/>
            <person name="Berard A."/>
            <person name="Berges H."/>
            <person name="Blanchet N."/>
            <person name="Boniface M.C."/>
            <person name="Brunel D."/>
            <person name="Catrice O."/>
            <person name="Chaidir N."/>
            <person name="Claudel C."/>
            <person name="Donnadieu C."/>
            <person name="Faraut T."/>
            <person name="Fievet G."/>
            <person name="Helmstetter N."/>
            <person name="King M."/>
            <person name="Knapp S.J."/>
            <person name="Lai Z."/>
            <person name="Le Paslier M.C."/>
            <person name="Lippi Y."/>
            <person name="Lorenzon L."/>
            <person name="Mandel J.R."/>
            <person name="Marage G."/>
            <person name="Marchand G."/>
            <person name="Marquand E."/>
            <person name="Bret-Mestries E."/>
            <person name="Morien E."/>
            <person name="Nambeesan S."/>
            <person name="Nguyen T."/>
            <person name="Pegot-Espagnet P."/>
            <person name="Pouilly N."/>
            <person name="Raftis F."/>
            <person name="Sallet E."/>
            <person name="Schiex T."/>
            <person name="Thomas J."/>
            <person name="Vandecasteele C."/>
            <person name="Vares D."/>
            <person name="Vear F."/>
            <person name="Vautrin S."/>
            <person name="Crespi M."/>
            <person name="Mangin B."/>
            <person name="Burke J.M."/>
            <person name="Salse J."/>
            <person name="Munos S."/>
            <person name="Vincourt P."/>
            <person name="Rieseberg L.H."/>
            <person name="Langlade N.B."/>
        </authorList>
    </citation>
    <scope>NUCLEOTIDE SEQUENCE [LARGE SCALE GENOMIC DNA]</scope>
    <source>
        <strain evidence="8">cv. SF193</strain>
        <tissue evidence="6">Leaves</tissue>
    </source>
</reference>
<keyword evidence="3" id="KW-0325">Glycoprotein</keyword>
<dbReference type="SUPFAM" id="SSF49503">
    <property type="entry name" value="Cupredoxins"/>
    <property type="match status" value="1"/>
</dbReference>
<dbReference type="CDD" id="cd04216">
    <property type="entry name" value="Phytocyanin"/>
    <property type="match status" value="1"/>
</dbReference>
<proteinExistence type="predicted"/>
<dbReference type="InterPro" id="IPR008972">
    <property type="entry name" value="Cupredoxin"/>
</dbReference>
<dbReference type="Gramene" id="mRNA:HanXRQr2_Chr01g0003131">
    <property type="protein sequence ID" value="mRNA:HanXRQr2_Chr01g0003131"/>
    <property type="gene ID" value="HanXRQr2_Chr01g0003131"/>
</dbReference>
<keyword evidence="2" id="KW-0186">Copper</keyword>
<dbReference type="OrthoDB" id="2011645at2759"/>
<evidence type="ECO:0000256" key="3">
    <source>
        <dbReference type="ARBA" id="ARBA00023180"/>
    </source>
</evidence>
<dbReference type="Gene3D" id="2.60.40.420">
    <property type="entry name" value="Cupredoxins - blue copper proteins"/>
    <property type="match status" value="1"/>
</dbReference>
<dbReference type="EMBL" id="CM007890">
    <property type="protein sequence ID" value="OTG36023.1"/>
    <property type="molecule type" value="Genomic_DNA"/>
</dbReference>
<dbReference type="PANTHER" id="PTHR33021:SF443">
    <property type="entry name" value="MAVICYANIN-LIKE"/>
    <property type="match status" value="1"/>
</dbReference>
<dbReference type="OMA" id="YSQWAST"/>
<dbReference type="PANTHER" id="PTHR33021">
    <property type="entry name" value="BLUE COPPER PROTEIN"/>
    <property type="match status" value="1"/>
</dbReference>
<evidence type="ECO:0000313" key="8">
    <source>
        <dbReference type="Proteomes" id="UP000215914"/>
    </source>
</evidence>
<dbReference type="PROSITE" id="PS00196">
    <property type="entry name" value="COPPER_BLUE"/>
    <property type="match status" value="1"/>
</dbReference>
<keyword evidence="8" id="KW-1185">Reference proteome</keyword>
<feature type="chain" id="PRO_5012670997" evidence="4">
    <location>
        <begin position="22"/>
        <end position="181"/>
    </location>
</feature>
<keyword evidence="4" id="KW-0732">Signal</keyword>
<reference evidence="7" key="2">
    <citation type="submission" date="2017-02" db="EMBL/GenBank/DDBJ databases">
        <title>Sunflower complete genome.</title>
        <authorList>
            <person name="Langlade N."/>
            <person name="Munos S."/>
        </authorList>
    </citation>
    <scope>NUCLEOTIDE SEQUENCE [LARGE SCALE GENOMIC DNA]</scope>
    <source>
        <tissue evidence="7">Leaves</tissue>
    </source>
</reference>
<dbReference type="GO" id="GO:0005886">
    <property type="term" value="C:plasma membrane"/>
    <property type="evidence" value="ECO:0000318"/>
    <property type="project" value="GO_Central"/>
</dbReference>
<evidence type="ECO:0000256" key="2">
    <source>
        <dbReference type="ARBA" id="ARBA00023008"/>
    </source>
</evidence>
<accession>A0A251VLK4</accession>
<evidence type="ECO:0000313" key="6">
    <source>
        <dbReference type="EMBL" id="KAF5820517.1"/>
    </source>
</evidence>
<dbReference type="GO" id="GO:0009055">
    <property type="term" value="F:electron transfer activity"/>
    <property type="evidence" value="ECO:0007669"/>
    <property type="project" value="InterPro"/>
</dbReference>
<organism evidence="7 8">
    <name type="scientific">Helianthus annuus</name>
    <name type="common">Common sunflower</name>
    <dbReference type="NCBI Taxonomy" id="4232"/>
    <lineage>
        <taxon>Eukaryota</taxon>
        <taxon>Viridiplantae</taxon>
        <taxon>Streptophyta</taxon>
        <taxon>Embryophyta</taxon>
        <taxon>Tracheophyta</taxon>
        <taxon>Spermatophyta</taxon>
        <taxon>Magnoliopsida</taxon>
        <taxon>eudicotyledons</taxon>
        <taxon>Gunneridae</taxon>
        <taxon>Pentapetalae</taxon>
        <taxon>asterids</taxon>
        <taxon>campanulids</taxon>
        <taxon>Asterales</taxon>
        <taxon>Asteraceae</taxon>
        <taxon>Asteroideae</taxon>
        <taxon>Heliantheae alliance</taxon>
        <taxon>Heliantheae</taxon>
        <taxon>Helianthus</taxon>
    </lineage>
</organism>
<protein>
    <submittedName>
        <fullName evidence="6">Blue (Type 1) copper binding protein</fullName>
    </submittedName>
    <submittedName>
        <fullName evidence="7">Putative cupredoxin, Blue (Type 1) copper protein, binding site</fullName>
    </submittedName>
</protein>
<evidence type="ECO:0000256" key="1">
    <source>
        <dbReference type="ARBA" id="ARBA00022723"/>
    </source>
</evidence>
<dbReference type="InterPro" id="IPR039391">
    <property type="entry name" value="Phytocyanin-like"/>
</dbReference>
<dbReference type="FunFam" id="2.60.40.420:FF:000003">
    <property type="entry name" value="Blue copper"/>
    <property type="match status" value="1"/>
</dbReference>
<dbReference type="InterPro" id="IPR028871">
    <property type="entry name" value="BlueCu_1_BS"/>
</dbReference>
<keyword evidence="1" id="KW-0479">Metal-binding</keyword>
<dbReference type="PROSITE" id="PS51485">
    <property type="entry name" value="PHYTOCYANIN"/>
    <property type="match status" value="1"/>
</dbReference>
<evidence type="ECO:0000313" key="7">
    <source>
        <dbReference type="EMBL" id="OTG36023.1"/>
    </source>
</evidence>
<feature type="signal peptide" evidence="4">
    <location>
        <begin position="1"/>
        <end position="21"/>
    </location>
</feature>
<dbReference type="EMBL" id="MNCJ02000316">
    <property type="protein sequence ID" value="KAF5820517.1"/>
    <property type="molecule type" value="Genomic_DNA"/>
</dbReference>
<gene>
    <name evidence="7" type="ORF">HannXRQ_Chr01g0003051</name>
    <name evidence="6" type="ORF">HanXRQr2_Chr01g0003131</name>
</gene>
<dbReference type="AlphaFoldDB" id="A0A251VLK4"/>
<feature type="domain" description="Phytocyanin" evidence="5">
    <location>
        <begin position="27"/>
        <end position="128"/>
    </location>
</feature>
<evidence type="ECO:0000259" key="5">
    <source>
        <dbReference type="PROSITE" id="PS51485"/>
    </source>
</evidence>
<evidence type="ECO:0000256" key="4">
    <source>
        <dbReference type="SAM" id="SignalP"/>
    </source>
</evidence>
<reference evidence="6" key="3">
    <citation type="submission" date="2020-06" db="EMBL/GenBank/DDBJ databases">
        <title>Helianthus annuus Genome sequencing and assembly Release 2.</title>
        <authorList>
            <person name="Gouzy J."/>
            <person name="Langlade N."/>
            <person name="Munos S."/>
        </authorList>
    </citation>
    <scope>NUCLEOTIDE SEQUENCE</scope>
    <source>
        <tissue evidence="6">Leaves</tissue>
    </source>
</reference>
<dbReference type="GO" id="GO:0046872">
    <property type="term" value="F:metal ion binding"/>
    <property type="evidence" value="ECO:0007669"/>
    <property type="project" value="UniProtKB-KW"/>
</dbReference>